<gene>
    <name evidence="1" type="ORF">CWI26_06995</name>
</gene>
<accession>A0A2I5KPG9</accession>
<dbReference type="Proteomes" id="UP000231863">
    <property type="component" value="Chromosome"/>
</dbReference>
<organism evidence="1 2">
    <name type="scientific">Streptococcus suis</name>
    <dbReference type="NCBI Taxonomy" id="1307"/>
    <lineage>
        <taxon>Bacteria</taxon>
        <taxon>Bacillati</taxon>
        <taxon>Bacillota</taxon>
        <taxon>Bacilli</taxon>
        <taxon>Lactobacillales</taxon>
        <taxon>Streptococcaceae</taxon>
        <taxon>Streptococcus</taxon>
    </lineage>
</organism>
<sequence>MGYIGQSRSERSQEAIDSGLLTKSQLKAWQKRAVEAGAVRPREWHHTGKYFNKTEYYSPIDFEDLDPKDFPKKPKMEIETKKTWFVLVSAKWGGTKKYPKIVGAEVKVTSKITDRQKYANKYCLYGGYIKEFDNEADARNFAEIAELEKY</sequence>
<proteinExistence type="predicted"/>
<evidence type="ECO:0000313" key="2">
    <source>
        <dbReference type="Proteomes" id="UP000231863"/>
    </source>
</evidence>
<evidence type="ECO:0000313" key="1">
    <source>
        <dbReference type="EMBL" id="AUA19242.1"/>
    </source>
</evidence>
<protein>
    <submittedName>
        <fullName evidence="1">Uncharacterized protein</fullName>
    </submittedName>
</protein>
<reference evidence="1 2" key="1">
    <citation type="submission" date="2017-11" db="EMBL/GenBank/DDBJ databases">
        <title>Genome analysis of Streptococcus suis serotype chz stain ah681.</title>
        <authorList>
            <person name="Pan Z."/>
            <person name="Zhang Y."/>
            <person name="Ma J."/>
            <person name="Lu P."/>
            <person name="Zhu Y."/>
            <person name="Zhong X."/>
            <person name="Dong W."/>
            <person name="Lu C."/>
            <person name="Yao H."/>
        </authorList>
    </citation>
    <scope>NUCLEOTIDE SEQUENCE [LARGE SCALE GENOMIC DNA]</scope>
    <source>
        <strain evidence="1 2">AH681</strain>
    </source>
</reference>
<dbReference type="RefSeq" id="WP_100881465.1">
    <property type="nucleotide sequence ID" value="NZ_CP025043.1"/>
</dbReference>
<dbReference type="EMBL" id="CP025043">
    <property type="protein sequence ID" value="AUA19242.1"/>
    <property type="molecule type" value="Genomic_DNA"/>
</dbReference>
<name>A0A2I5KPG9_STRSU</name>
<dbReference type="AlphaFoldDB" id="A0A2I5KPG9"/>